<protein>
    <submittedName>
        <fullName evidence="2">Uncharacterized protein</fullName>
    </submittedName>
</protein>
<evidence type="ECO:0000313" key="2">
    <source>
        <dbReference type="EMBL" id="KAJ7728803.1"/>
    </source>
</evidence>
<name>A0AAD7HWC3_9AGAR</name>
<feature type="region of interest" description="Disordered" evidence="1">
    <location>
        <begin position="1"/>
        <end position="28"/>
    </location>
</feature>
<organism evidence="2 3">
    <name type="scientific">Mycena maculata</name>
    <dbReference type="NCBI Taxonomy" id="230809"/>
    <lineage>
        <taxon>Eukaryota</taxon>
        <taxon>Fungi</taxon>
        <taxon>Dikarya</taxon>
        <taxon>Basidiomycota</taxon>
        <taxon>Agaricomycotina</taxon>
        <taxon>Agaricomycetes</taxon>
        <taxon>Agaricomycetidae</taxon>
        <taxon>Agaricales</taxon>
        <taxon>Marasmiineae</taxon>
        <taxon>Mycenaceae</taxon>
        <taxon>Mycena</taxon>
    </lineage>
</organism>
<proteinExistence type="predicted"/>
<dbReference type="InterPro" id="IPR046521">
    <property type="entry name" value="DUF6698"/>
</dbReference>
<reference evidence="2" key="1">
    <citation type="submission" date="2023-03" db="EMBL/GenBank/DDBJ databases">
        <title>Massive genome expansion in bonnet fungi (Mycena s.s.) driven by repeated elements and novel gene families across ecological guilds.</title>
        <authorList>
            <consortium name="Lawrence Berkeley National Laboratory"/>
            <person name="Harder C.B."/>
            <person name="Miyauchi S."/>
            <person name="Viragh M."/>
            <person name="Kuo A."/>
            <person name="Thoen E."/>
            <person name="Andreopoulos B."/>
            <person name="Lu D."/>
            <person name="Skrede I."/>
            <person name="Drula E."/>
            <person name="Henrissat B."/>
            <person name="Morin E."/>
            <person name="Kohler A."/>
            <person name="Barry K."/>
            <person name="LaButti K."/>
            <person name="Morin E."/>
            <person name="Salamov A."/>
            <person name="Lipzen A."/>
            <person name="Mereny Z."/>
            <person name="Hegedus B."/>
            <person name="Baldrian P."/>
            <person name="Stursova M."/>
            <person name="Weitz H."/>
            <person name="Taylor A."/>
            <person name="Grigoriev I.V."/>
            <person name="Nagy L.G."/>
            <person name="Martin F."/>
            <person name="Kauserud H."/>
        </authorList>
    </citation>
    <scope>NUCLEOTIDE SEQUENCE</scope>
    <source>
        <strain evidence="2">CBHHK188m</strain>
    </source>
</reference>
<dbReference type="EMBL" id="JARJLG010000202">
    <property type="protein sequence ID" value="KAJ7728803.1"/>
    <property type="molecule type" value="Genomic_DNA"/>
</dbReference>
<gene>
    <name evidence="2" type="ORF">DFH07DRAFT_998565</name>
</gene>
<feature type="compositionally biased region" description="Low complexity" evidence="1">
    <location>
        <begin position="1"/>
        <end position="18"/>
    </location>
</feature>
<evidence type="ECO:0000313" key="3">
    <source>
        <dbReference type="Proteomes" id="UP001215280"/>
    </source>
</evidence>
<dbReference type="Pfam" id="PF20414">
    <property type="entry name" value="DUF6698"/>
    <property type="match status" value="1"/>
</dbReference>
<comment type="caution">
    <text evidence="2">The sequence shown here is derived from an EMBL/GenBank/DDBJ whole genome shotgun (WGS) entry which is preliminary data.</text>
</comment>
<dbReference type="AlphaFoldDB" id="A0AAD7HWC3"/>
<dbReference type="Proteomes" id="UP001215280">
    <property type="component" value="Unassembled WGS sequence"/>
</dbReference>
<keyword evidence="3" id="KW-1185">Reference proteome</keyword>
<accession>A0AAD7HWC3</accession>
<sequence>MPTETAAANPPSTDAAASQPPPPASKRKFDEAVACLGAERPQAAKKRAKRDAFESKSTLDQLTSIAKRFVRAVNPYLDISLVLHYGCQARWGSSVLPDSERAEAKIHADAFDKMLASAPSSADVIREFWKDSVQWPRLQKAFRDAASNARQGDTNGLKHKLNYLLADTTLSLTPKINKNASKSDRGRNHPMLRDAIVPWPLRILLNETEAPEPDAEPVPTPRAVTALKNLMKGKSADGKKNAPSASQYPSCFYAESSFDPKDPSKGLFRSPFLLRTARHIWMTPTTAFDDSGKVPKNCKARAHAQFTWTGEMIGYVCGQARTMISTSDWTTKDNAYNYERMFKSVVKLFEKQTDPWVIDTLAFYQTHVFGSLDRSADESSDDDDNDDSDASAILALQAARATPSSEASSS</sequence>
<evidence type="ECO:0000256" key="1">
    <source>
        <dbReference type="SAM" id="MobiDB-lite"/>
    </source>
</evidence>